<comment type="caution">
    <text evidence="2">The sequence shown here is derived from an EMBL/GenBank/DDBJ whole genome shotgun (WGS) entry which is preliminary data.</text>
</comment>
<dbReference type="Pfam" id="PF08414">
    <property type="entry name" value="NADPH_Ox"/>
    <property type="match status" value="1"/>
</dbReference>
<dbReference type="EMBL" id="JADCNL010000012">
    <property type="protein sequence ID" value="KAG0457893.1"/>
    <property type="molecule type" value="Genomic_DNA"/>
</dbReference>
<evidence type="ECO:0000313" key="2">
    <source>
        <dbReference type="EMBL" id="KAG0457893.1"/>
    </source>
</evidence>
<name>A0A835PVB0_VANPL</name>
<proteinExistence type="predicted"/>
<organism evidence="2 3">
    <name type="scientific">Vanilla planifolia</name>
    <name type="common">Vanilla</name>
    <dbReference type="NCBI Taxonomy" id="51239"/>
    <lineage>
        <taxon>Eukaryota</taxon>
        <taxon>Viridiplantae</taxon>
        <taxon>Streptophyta</taxon>
        <taxon>Embryophyta</taxon>
        <taxon>Tracheophyta</taxon>
        <taxon>Spermatophyta</taxon>
        <taxon>Magnoliopsida</taxon>
        <taxon>Liliopsida</taxon>
        <taxon>Asparagales</taxon>
        <taxon>Orchidaceae</taxon>
        <taxon>Vanilloideae</taxon>
        <taxon>Vanilleae</taxon>
        <taxon>Vanilla</taxon>
    </lineage>
</organism>
<dbReference type="GO" id="GO:0050664">
    <property type="term" value="F:oxidoreductase activity, acting on NAD(P)H, oxygen as acceptor"/>
    <property type="evidence" value="ECO:0007669"/>
    <property type="project" value="InterPro"/>
</dbReference>
<accession>A0A835PVB0</accession>
<protein>
    <recommendedName>
        <fullName evidence="1">NADPH oxidase Respiratory burst domain-containing protein</fullName>
    </recommendedName>
</protein>
<evidence type="ECO:0000313" key="3">
    <source>
        <dbReference type="Proteomes" id="UP000636800"/>
    </source>
</evidence>
<dbReference type="AlphaFoldDB" id="A0A835PVB0"/>
<evidence type="ECO:0000259" key="1">
    <source>
        <dbReference type="Pfam" id="PF08414"/>
    </source>
</evidence>
<keyword evidence="3" id="KW-1185">Reference proteome</keyword>
<dbReference type="InterPro" id="IPR013623">
    <property type="entry name" value="NADPH_Ox"/>
</dbReference>
<dbReference type="OrthoDB" id="245150at2759"/>
<feature type="domain" description="NADPH oxidase Respiratory burst" evidence="1">
    <location>
        <begin position="84"/>
        <end position="129"/>
    </location>
</feature>
<dbReference type="Proteomes" id="UP000636800">
    <property type="component" value="Chromosome 12"/>
</dbReference>
<gene>
    <name evidence="2" type="ORF">HPP92_023050</name>
</gene>
<dbReference type="GO" id="GO:0004601">
    <property type="term" value="F:peroxidase activity"/>
    <property type="evidence" value="ECO:0007669"/>
    <property type="project" value="InterPro"/>
</dbReference>
<sequence length="148" mass="15794">MGEDDAYVEITLDLRDDMVAVHSVKAAAGGEIEDPDVTLLARTLEKKSSALGPSVIRSASSRFRQVSQELKRLASLTKRTGPSRIDRSKSATAHALKGLKFITKTDGSGGWSAVEKRFDELAVDGKLSAPSSGGAWVCHPTPSLLNFP</sequence>
<dbReference type="Gene3D" id="1.10.238.10">
    <property type="entry name" value="EF-hand"/>
    <property type="match status" value="1"/>
</dbReference>
<reference evidence="2 3" key="1">
    <citation type="journal article" date="2020" name="Nat. Food">
        <title>A phased Vanilla planifolia genome enables genetic improvement of flavour and production.</title>
        <authorList>
            <person name="Hasing T."/>
            <person name="Tang H."/>
            <person name="Brym M."/>
            <person name="Khazi F."/>
            <person name="Huang T."/>
            <person name="Chambers A.H."/>
        </authorList>
    </citation>
    <scope>NUCLEOTIDE SEQUENCE [LARGE SCALE GENOMIC DNA]</scope>
    <source>
        <tissue evidence="2">Leaf</tissue>
    </source>
</reference>